<evidence type="ECO:0000313" key="4">
    <source>
        <dbReference type="EMBL" id="RUP47794.1"/>
    </source>
</evidence>
<gene>
    <name evidence="4" type="ORF">BC936DRAFT_145332</name>
</gene>
<evidence type="ECO:0000256" key="2">
    <source>
        <dbReference type="SAM" id="MobiDB-lite"/>
    </source>
</evidence>
<evidence type="ECO:0000259" key="3">
    <source>
        <dbReference type="PROSITE" id="PS50086"/>
    </source>
</evidence>
<feature type="domain" description="Rab-GAP TBC" evidence="3">
    <location>
        <begin position="33"/>
        <end position="342"/>
    </location>
</feature>
<proteinExistence type="predicted"/>
<dbReference type="InterPro" id="IPR035969">
    <property type="entry name" value="Rab-GAP_TBC_sf"/>
</dbReference>
<dbReference type="PANTHER" id="PTHR22957">
    <property type="entry name" value="TBC1 DOMAIN FAMILY MEMBER GTPASE-ACTIVATING PROTEIN"/>
    <property type="match status" value="1"/>
</dbReference>
<evidence type="ECO:0000256" key="1">
    <source>
        <dbReference type="ARBA" id="ARBA00022468"/>
    </source>
</evidence>
<dbReference type="FunFam" id="1.10.472.80:FF:000038">
    <property type="entry name" value="TBC1 domain family member 5"/>
    <property type="match status" value="1"/>
</dbReference>
<dbReference type="SMART" id="SM00164">
    <property type="entry name" value="TBC"/>
    <property type="match status" value="1"/>
</dbReference>
<evidence type="ECO:0000313" key="5">
    <source>
        <dbReference type="Proteomes" id="UP000268093"/>
    </source>
</evidence>
<reference evidence="4 5" key="1">
    <citation type="journal article" date="2018" name="New Phytol.">
        <title>Phylogenomics of Endogonaceae and evolution of mycorrhizas within Mucoromycota.</title>
        <authorList>
            <person name="Chang Y."/>
            <person name="Desiro A."/>
            <person name="Na H."/>
            <person name="Sandor L."/>
            <person name="Lipzen A."/>
            <person name="Clum A."/>
            <person name="Barry K."/>
            <person name="Grigoriev I.V."/>
            <person name="Martin F.M."/>
            <person name="Stajich J.E."/>
            <person name="Smith M.E."/>
            <person name="Bonito G."/>
            <person name="Spatafora J.W."/>
        </authorList>
    </citation>
    <scope>NUCLEOTIDE SEQUENCE [LARGE SCALE GENOMIC DNA]</scope>
    <source>
        <strain evidence="4 5">GMNB39</strain>
    </source>
</reference>
<dbReference type="OrthoDB" id="27140at2759"/>
<accession>A0A433DAA0</accession>
<sequence length="490" mass="56449">MDLHEARQKWDLIFNDPLLSLTSLRQKAVATNICRTTLRSVCWKVYLTYFPSLETSTWPLILQKERQHYSNLVYKYITNPTEQMAKGGGDLSVNNPLASNDDVRCCHVSVGRGEESYGFLVGRGEPKGHMNPWQQYFADSEIRKVIRQDVERTFPDIDYFRDSRVQQRMVDILFIYCKMNQDVSYRQGMHELLAPVLLVVDQDSVELVEGATDLDPTTDVLLQTLDRAHVEHDAFSLFTQVMKSAKTWYEFNDEVFNSSRQRKQARVYVLFYAAAKLNPVVMECHRIHHEFLRTVDPQLYGHLERLGIEPQLYGIRWLRLLFGREFDMDSLLKLWDGMFAEDATLKIVDYVCLSMLFGIRDDLLQDDYSSCLGLLMHYPTAHVNPHTLIEQAVYLRDHLSQEGGVQIMRQNDVRAGRVPREHGAPPPSPSRHAGEYNHQHHPSIEAGTDNLARMTKPAAEGFAKMTKEVMKSPQVREINKAIAGVMDEVK</sequence>
<dbReference type="EMBL" id="RBNI01004092">
    <property type="protein sequence ID" value="RUP47794.1"/>
    <property type="molecule type" value="Genomic_DNA"/>
</dbReference>
<name>A0A433DAA0_9FUNG</name>
<organism evidence="4 5">
    <name type="scientific">Jimgerdemannia flammicorona</name>
    <dbReference type="NCBI Taxonomy" id="994334"/>
    <lineage>
        <taxon>Eukaryota</taxon>
        <taxon>Fungi</taxon>
        <taxon>Fungi incertae sedis</taxon>
        <taxon>Mucoromycota</taxon>
        <taxon>Mucoromycotina</taxon>
        <taxon>Endogonomycetes</taxon>
        <taxon>Endogonales</taxon>
        <taxon>Endogonaceae</taxon>
        <taxon>Jimgerdemannia</taxon>
    </lineage>
</organism>
<dbReference type="Proteomes" id="UP000268093">
    <property type="component" value="Unassembled WGS sequence"/>
</dbReference>
<dbReference type="Gene3D" id="1.10.472.80">
    <property type="entry name" value="Ypt/Rab-GAP domain of gyp1p, domain 3"/>
    <property type="match status" value="1"/>
</dbReference>
<dbReference type="PROSITE" id="PS50086">
    <property type="entry name" value="TBC_RABGAP"/>
    <property type="match status" value="1"/>
</dbReference>
<feature type="region of interest" description="Disordered" evidence="2">
    <location>
        <begin position="416"/>
        <end position="450"/>
    </location>
</feature>
<dbReference type="FunFam" id="1.10.8.270:FF:000031">
    <property type="entry name" value="TBC1 domain family member 5"/>
    <property type="match status" value="1"/>
</dbReference>
<keyword evidence="5" id="KW-1185">Reference proteome</keyword>
<dbReference type="AlphaFoldDB" id="A0A433DAA0"/>
<dbReference type="Pfam" id="PF00566">
    <property type="entry name" value="RabGAP-TBC"/>
    <property type="match status" value="1"/>
</dbReference>
<dbReference type="GO" id="GO:0005096">
    <property type="term" value="F:GTPase activator activity"/>
    <property type="evidence" value="ECO:0007669"/>
    <property type="project" value="UniProtKB-KW"/>
</dbReference>
<dbReference type="Gene3D" id="1.10.8.270">
    <property type="entry name" value="putative rabgap domain of human tbc1 domain family member 14 like domains"/>
    <property type="match status" value="1"/>
</dbReference>
<dbReference type="InterPro" id="IPR000195">
    <property type="entry name" value="Rab-GAP-TBC_dom"/>
</dbReference>
<keyword evidence="1" id="KW-0343">GTPase activation</keyword>
<feature type="non-terminal residue" evidence="4">
    <location>
        <position position="490"/>
    </location>
</feature>
<comment type="caution">
    <text evidence="4">The sequence shown here is derived from an EMBL/GenBank/DDBJ whole genome shotgun (WGS) entry which is preliminary data.</text>
</comment>
<protein>
    <submittedName>
        <fullName evidence="4">Rab-GTPase-TBC domain-containing protein</fullName>
    </submittedName>
</protein>
<dbReference type="PANTHER" id="PTHR22957:SF337">
    <property type="entry name" value="TBC1 DOMAIN FAMILY MEMBER 5"/>
    <property type="match status" value="1"/>
</dbReference>
<dbReference type="SUPFAM" id="SSF47923">
    <property type="entry name" value="Ypt/Rab-GAP domain of gyp1p"/>
    <property type="match status" value="2"/>
</dbReference>